<feature type="region of interest" description="Disordered" evidence="9">
    <location>
        <begin position="645"/>
        <end position="680"/>
    </location>
</feature>
<reference evidence="10" key="1">
    <citation type="submission" date="2021-11" db="EMBL/GenBank/DDBJ databases">
        <authorList>
            <person name="Herlambang A."/>
            <person name="Guo Y."/>
            <person name="Takashima Y."/>
            <person name="Nishizawa T."/>
        </authorList>
    </citation>
    <scope>NUCLEOTIDE SEQUENCE</scope>
    <source>
        <strain evidence="10">E1425</strain>
    </source>
</reference>
<comment type="similarity">
    <text evidence="2">Belongs to the COG7 family.</text>
</comment>
<name>A0A9P3M1U5_9FUNG</name>
<evidence type="ECO:0000256" key="3">
    <source>
        <dbReference type="ARBA" id="ARBA00020984"/>
    </source>
</evidence>
<evidence type="ECO:0000256" key="4">
    <source>
        <dbReference type="ARBA" id="ARBA00022448"/>
    </source>
</evidence>
<protein>
    <recommendedName>
        <fullName evidence="3">Conserved oligomeric Golgi complex subunit 7</fullName>
    </recommendedName>
    <alternativeName>
        <fullName evidence="8">Component of oligomeric Golgi complex 7</fullName>
    </alternativeName>
</protein>
<dbReference type="PANTHER" id="PTHR21443:SF0">
    <property type="entry name" value="CONSERVED OLIGOMERIC GOLGI COMPLEX SUBUNIT 7"/>
    <property type="match status" value="1"/>
</dbReference>
<evidence type="ECO:0000313" key="10">
    <source>
        <dbReference type="EMBL" id="GJJ78941.1"/>
    </source>
</evidence>
<dbReference type="InterPro" id="IPR019335">
    <property type="entry name" value="COG7"/>
</dbReference>
<organism evidence="10 11">
    <name type="scientific">Entomortierella parvispora</name>
    <dbReference type="NCBI Taxonomy" id="205924"/>
    <lineage>
        <taxon>Eukaryota</taxon>
        <taxon>Fungi</taxon>
        <taxon>Fungi incertae sedis</taxon>
        <taxon>Mucoromycota</taxon>
        <taxon>Mortierellomycotina</taxon>
        <taxon>Mortierellomycetes</taxon>
        <taxon>Mortierellales</taxon>
        <taxon>Mortierellaceae</taxon>
        <taxon>Entomortierella</taxon>
    </lineage>
</organism>
<feature type="compositionally biased region" description="Low complexity" evidence="9">
    <location>
        <begin position="1028"/>
        <end position="1063"/>
    </location>
</feature>
<reference evidence="10" key="2">
    <citation type="journal article" date="2022" name="Microbiol. Resour. Announc.">
        <title>Whole-Genome Sequence of Entomortierella parvispora E1425, a Mucoromycotan Fungus Associated with Burkholderiaceae-Related Endosymbiotic Bacteria.</title>
        <authorList>
            <person name="Herlambang A."/>
            <person name="Guo Y."/>
            <person name="Takashima Y."/>
            <person name="Narisawa K."/>
            <person name="Ohta H."/>
            <person name="Nishizawa T."/>
        </authorList>
    </citation>
    <scope>NUCLEOTIDE SEQUENCE</scope>
    <source>
        <strain evidence="10">E1425</strain>
    </source>
</reference>
<feature type="compositionally biased region" description="Polar residues" evidence="9">
    <location>
        <begin position="729"/>
        <end position="741"/>
    </location>
</feature>
<feature type="region of interest" description="Disordered" evidence="9">
    <location>
        <begin position="46"/>
        <end position="77"/>
    </location>
</feature>
<dbReference type="GO" id="GO:0006890">
    <property type="term" value="P:retrograde vesicle-mediated transport, Golgi to endoplasmic reticulum"/>
    <property type="evidence" value="ECO:0007669"/>
    <property type="project" value="TreeGrafter"/>
</dbReference>
<dbReference type="GO" id="GO:0006886">
    <property type="term" value="P:intracellular protein transport"/>
    <property type="evidence" value="ECO:0007669"/>
    <property type="project" value="InterPro"/>
</dbReference>
<evidence type="ECO:0000256" key="5">
    <source>
        <dbReference type="ARBA" id="ARBA00022927"/>
    </source>
</evidence>
<evidence type="ECO:0000256" key="2">
    <source>
        <dbReference type="ARBA" id="ARBA00005831"/>
    </source>
</evidence>
<sequence length="1204" mass="131199">MPAPARPLLHPGASIQSSGPVVDPAFTAAEFDVKAWINAALEAVPQQQQGGNLDSNNKSGPSPSSASQGDHKTSASVDASLDASLDLLQTPALDPVLDGKDRDDADSLVGTPPTLGSSGTNQQQQQATATTTTKSQTSLLTQHATTHLTKLHLLASQTSAALASTTQDMVKLLPRLTHELDQLRQETKVLQEGIRLVRSDVGTVESSDTVQALDRLKYLDLVKTRMEATHSALREAENWRNLEAEAQEILAKGDFSRAATRLSEAERSLVVYKNTNVEGDRMALLRVLKDQLEQQVMGKVKEALEQKDTVACQSLMAVFGLIGRQEKFQEYYISQRRAPLIAHWKELFKNIHQGPRTGATAPAPQSAGDSKDFVNALPKFYMDASNLLHDEFAWITSIFSDPSATIHNLVHDVFTHLDPTMQTALRDVARSQGDEGSLPLLIAAFVATESFGVRMERIVSQPLVGNLREHSPGSGGFSGRSRSGTLVQDAAQRDGRGVHLGRSSFSHEGLDIGSIHDPHEWAYILYEPFMVYQRDYGKLEGAHLRALLTTAIPAMATYPTKAAGSREISKASSHLVKIITNTNNIAFSLAEGAIGRCMRLTHGFGTPGLVDCLNGFFNNIMDRYTEILMECRQRSGLQIDGVTGEIKRQEDYGQDSRPSSRLGNKQSTPDDSEDSEGWDDDVNEQDQRLLHMGLRLIVLCRQLCLRLEQLDIKTKKSLRAVEHLIKSDANTHAGTSPDQGSSGSGLKMTAQPPNASIALLQQSNLNSYRLSEILEMVKKSAALEGQSGATMTNLGLISDGVSTLDRLSAETDLGLEPKAHHLFRQSHQRAVQLTKLCQRFIFDTLYIPLVRPLADVALLPCWTEEQGTPSDDLMGPRRIHQSTLGGTRTDVFRFRSGPSEYMEELLKQVVGLPLTLETYEGDAGLRFGIHALPYADRPADQREQSEEATRAEETALNSKEDNSEGLGVGESELESGSLTHGGQSPEGQTYEEEDDVAIMHRWITSLLRAAMHTLVERLYDPNLGQVKSSPATSTPPTSQRSRFGSPVPASSSPSGLSGPSFGGNARSASAKERHYLTRLSDSGAKQLELDLGHFVNTCLSSLAIEPTPSIQSLIKALGMSEAGLLMAMQQQREYLDNRPPQHKESGESSPSSSAEPSSIVIPGGPVLPTVLAIGDEESEEKQMEQEHKIFTWVAQLKGIATPQP</sequence>
<dbReference type="EMBL" id="BQFW01000015">
    <property type="protein sequence ID" value="GJJ78941.1"/>
    <property type="molecule type" value="Genomic_DNA"/>
</dbReference>
<feature type="compositionally biased region" description="Polar residues" evidence="9">
    <location>
        <begin position="46"/>
        <end position="68"/>
    </location>
</feature>
<keyword evidence="6" id="KW-0333">Golgi apparatus</keyword>
<dbReference type="Proteomes" id="UP000827284">
    <property type="component" value="Unassembled WGS sequence"/>
</dbReference>
<comment type="subcellular location">
    <subcellularLocation>
        <location evidence="1">Golgi apparatus membrane</location>
        <topology evidence="1">Peripheral membrane protein</topology>
    </subcellularLocation>
</comment>
<evidence type="ECO:0000256" key="8">
    <source>
        <dbReference type="ARBA" id="ARBA00031345"/>
    </source>
</evidence>
<feature type="region of interest" description="Disordered" evidence="9">
    <location>
        <begin position="729"/>
        <end position="750"/>
    </location>
</feature>
<dbReference type="AlphaFoldDB" id="A0A9P3M1U5"/>
<dbReference type="PANTHER" id="PTHR21443">
    <property type="entry name" value="CONSERVED OLIGOMERIC GOLGI COMPLEX COMPONENT 7"/>
    <property type="match status" value="1"/>
</dbReference>
<feature type="compositionally biased region" description="Basic and acidic residues" evidence="9">
    <location>
        <begin position="1136"/>
        <end position="1146"/>
    </location>
</feature>
<accession>A0A9P3M1U5</accession>
<feature type="region of interest" description="Disordered" evidence="9">
    <location>
        <begin position="1023"/>
        <end position="1069"/>
    </location>
</feature>
<evidence type="ECO:0000256" key="9">
    <source>
        <dbReference type="SAM" id="MobiDB-lite"/>
    </source>
</evidence>
<feature type="region of interest" description="Disordered" evidence="9">
    <location>
        <begin position="1"/>
        <end position="21"/>
    </location>
</feature>
<feature type="compositionally biased region" description="Low complexity" evidence="9">
    <location>
        <begin position="114"/>
        <end position="136"/>
    </location>
</feature>
<feature type="region of interest" description="Disordered" evidence="9">
    <location>
        <begin position="1136"/>
        <end position="1186"/>
    </location>
</feature>
<keyword evidence="11" id="KW-1185">Reference proteome</keyword>
<evidence type="ECO:0000256" key="6">
    <source>
        <dbReference type="ARBA" id="ARBA00023034"/>
    </source>
</evidence>
<dbReference type="GO" id="GO:0017119">
    <property type="term" value="C:Golgi transport complex"/>
    <property type="evidence" value="ECO:0007669"/>
    <property type="project" value="InterPro"/>
</dbReference>
<evidence type="ECO:0000256" key="7">
    <source>
        <dbReference type="ARBA" id="ARBA00023136"/>
    </source>
</evidence>
<keyword evidence="4" id="KW-0813">Transport</keyword>
<feature type="compositionally biased region" description="Acidic residues" evidence="9">
    <location>
        <begin position="670"/>
        <end position="680"/>
    </location>
</feature>
<dbReference type="Pfam" id="PF10191">
    <property type="entry name" value="COG7"/>
    <property type="match status" value="2"/>
</dbReference>
<feature type="compositionally biased region" description="Basic and acidic residues" evidence="9">
    <location>
        <begin position="937"/>
        <end position="962"/>
    </location>
</feature>
<keyword evidence="5" id="KW-0653">Protein transport</keyword>
<feature type="compositionally biased region" description="Low complexity" evidence="9">
    <location>
        <begin position="1147"/>
        <end position="1158"/>
    </location>
</feature>
<dbReference type="GO" id="GO:0007030">
    <property type="term" value="P:Golgi organization"/>
    <property type="evidence" value="ECO:0007669"/>
    <property type="project" value="TreeGrafter"/>
</dbReference>
<keyword evidence="7" id="KW-0472">Membrane</keyword>
<feature type="region of interest" description="Disordered" evidence="9">
    <location>
        <begin position="936"/>
        <end position="990"/>
    </location>
</feature>
<feature type="region of interest" description="Disordered" evidence="9">
    <location>
        <begin position="92"/>
        <end position="136"/>
    </location>
</feature>
<dbReference type="GO" id="GO:0000139">
    <property type="term" value="C:Golgi membrane"/>
    <property type="evidence" value="ECO:0007669"/>
    <property type="project" value="UniProtKB-SubCell"/>
</dbReference>
<evidence type="ECO:0000256" key="1">
    <source>
        <dbReference type="ARBA" id="ARBA00004395"/>
    </source>
</evidence>
<dbReference type="OrthoDB" id="249612at2759"/>
<feature type="compositionally biased region" description="Polar residues" evidence="9">
    <location>
        <begin position="656"/>
        <end position="669"/>
    </location>
</feature>
<evidence type="ECO:0000313" key="11">
    <source>
        <dbReference type="Proteomes" id="UP000827284"/>
    </source>
</evidence>
<proteinExistence type="inferred from homology"/>
<gene>
    <name evidence="10" type="ORF">EMPS_11300</name>
</gene>
<comment type="caution">
    <text evidence="10">The sequence shown here is derived from an EMBL/GenBank/DDBJ whole genome shotgun (WGS) entry which is preliminary data.</text>
</comment>